<dbReference type="InterPro" id="IPR051539">
    <property type="entry name" value="T4SS-coupling_protein"/>
</dbReference>
<dbReference type="Proteomes" id="UP000658127">
    <property type="component" value="Unassembled WGS sequence"/>
</dbReference>
<dbReference type="Pfam" id="PF00656">
    <property type="entry name" value="Peptidase_C14"/>
    <property type="match status" value="1"/>
</dbReference>
<dbReference type="PANTHER" id="PTHR37937">
    <property type="entry name" value="CONJUGATIVE TRANSFER: DNA TRANSPORT"/>
    <property type="match status" value="1"/>
</dbReference>
<dbReference type="SUPFAM" id="SSF52129">
    <property type="entry name" value="Caspase-like"/>
    <property type="match status" value="1"/>
</dbReference>
<dbReference type="SUPFAM" id="SSF52540">
    <property type="entry name" value="P-loop containing nucleoside triphosphate hydrolases"/>
    <property type="match status" value="1"/>
</dbReference>
<keyword evidence="11" id="KW-1185">Reference proteome</keyword>
<dbReference type="Gene3D" id="3.40.50.300">
    <property type="entry name" value="P-loop containing nucleotide triphosphate hydrolases"/>
    <property type="match status" value="1"/>
</dbReference>
<dbReference type="InterPro" id="IPR003688">
    <property type="entry name" value="TraG/VirD4"/>
</dbReference>
<evidence type="ECO:0000256" key="5">
    <source>
        <dbReference type="ARBA" id="ARBA00022989"/>
    </source>
</evidence>
<gene>
    <name evidence="10" type="ORF">GCM10011610_26070</name>
</gene>
<reference evidence="11" key="1">
    <citation type="journal article" date="2019" name="Int. J. Syst. Evol. Microbiol.">
        <title>The Global Catalogue of Microorganisms (GCM) 10K type strain sequencing project: providing services to taxonomists for standard genome sequencing and annotation.</title>
        <authorList>
            <consortium name="The Broad Institute Genomics Platform"/>
            <consortium name="The Broad Institute Genome Sequencing Center for Infectious Disease"/>
            <person name="Wu L."/>
            <person name="Ma J."/>
        </authorList>
    </citation>
    <scope>NUCLEOTIDE SEQUENCE [LARGE SCALE GENOMIC DNA]</scope>
    <source>
        <strain evidence="11">CGMCC 4.7329</strain>
    </source>
</reference>
<evidence type="ECO:0000256" key="2">
    <source>
        <dbReference type="ARBA" id="ARBA00008806"/>
    </source>
</evidence>
<keyword evidence="6" id="KW-0472">Membrane</keyword>
<evidence type="ECO:0008006" key="12">
    <source>
        <dbReference type="Google" id="ProtNLM"/>
    </source>
</evidence>
<keyword evidence="5" id="KW-1133">Transmembrane helix</keyword>
<dbReference type="InterPro" id="IPR027417">
    <property type="entry name" value="P-loop_NTPase"/>
</dbReference>
<comment type="subcellular location">
    <subcellularLocation>
        <location evidence="1">Cell membrane</location>
        <topology evidence="1">Multi-pass membrane protein</topology>
    </subcellularLocation>
</comment>
<dbReference type="PANTHER" id="PTHR37937:SF1">
    <property type="entry name" value="CONJUGATIVE TRANSFER: DNA TRANSPORT"/>
    <property type="match status" value="1"/>
</dbReference>
<feature type="domain" description="Peptidase C14 caspase" evidence="8">
    <location>
        <begin position="12"/>
        <end position="233"/>
    </location>
</feature>
<evidence type="ECO:0000256" key="7">
    <source>
        <dbReference type="SAM" id="MobiDB-lite"/>
    </source>
</evidence>
<accession>A0ABQ2KG68</accession>
<dbReference type="Pfam" id="PF12696">
    <property type="entry name" value="TraG-D_C"/>
    <property type="match status" value="1"/>
</dbReference>
<dbReference type="EMBL" id="BMNE01000003">
    <property type="protein sequence ID" value="GGN78488.1"/>
    <property type="molecule type" value="Genomic_DNA"/>
</dbReference>
<feature type="region of interest" description="Disordered" evidence="7">
    <location>
        <begin position="245"/>
        <end position="278"/>
    </location>
</feature>
<comment type="caution">
    <text evidence="10">The sequence shown here is derived from an EMBL/GenBank/DDBJ whole genome shotgun (WGS) entry which is preliminary data.</text>
</comment>
<keyword evidence="3" id="KW-1003">Cell membrane</keyword>
<dbReference type="InterPro" id="IPR011600">
    <property type="entry name" value="Pept_C14_caspase"/>
</dbReference>
<dbReference type="InterPro" id="IPR029030">
    <property type="entry name" value="Caspase-like_dom_sf"/>
</dbReference>
<dbReference type="NCBIfam" id="NF047832">
    <property type="entry name" value="caspase_w_EACC1"/>
    <property type="match status" value="1"/>
</dbReference>
<feature type="compositionally biased region" description="Low complexity" evidence="7">
    <location>
        <begin position="250"/>
        <end position="259"/>
    </location>
</feature>
<feature type="domain" description="TraD/TraG TraM recognition site" evidence="9">
    <location>
        <begin position="595"/>
        <end position="675"/>
    </location>
</feature>
<protein>
    <recommendedName>
        <fullName evidence="12">Caspase domain-containing protein</fullName>
    </recommendedName>
</protein>
<dbReference type="RefSeq" id="WP_189027662.1">
    <property type="nucleotide sequence ID" value="NZ_BMNE01000003.1"/>
</dbReference>
<keyword evidence="4" id="KW-0812">Transmembrane</keyword>
<evidence type="ECO:0000256" key="6">
    <source>
        <dbReference type="ARBA" id="ARBA00023136"/>
    </source>
</evidence>
<organism evidence="10 11">
    <name type="scientific">Nocardia rhizosphaerihabitans</name>
    <dbReference type="NCBI Taxonomy" id="1691570"/>
    <lineage>
        <taxon>Bacteria</taxon>
        <taxon>Bacillati</taxon>
        <taxon>Actinomycetota</taxon>
        <taxon>Actinomycetes</taxon>
        <taxon>Mycobacteriales</taxon>
        <taxon>Nocardiaceae</taxon>
        <taxon>Nocardia</taxon>
    </lineage>
</organism>
<evidence type="ECO:0000313" key="11">
    <source>
        <dbReference type="Proteomes" id="UP000658127"/>
    </source>
</evidence>
<evidence type="ECO:0000256" key="3">
    <source>
        <dbReference type="ARBA" id="ARBA00022475"/>
    </source>
</evidence>
<dbReference type="InterPro" id="IPR032689">
    <property type="entry name" value="TraG-D_C"/>
</dbReference>
<comment type="similarity">
    <text evidence="2">Belongs to the VirD4/TraG family.</text>
</comment>
<sequence>MPDALDGDLARSRAVLIGTWDYTELQPIPAARTSLHRMKSLLTGQLCSWPDENVTVVDNPRKLDELPDLLVSSFHEAKDVALFYFVGHGQQDADDELCLALGETTSVAHRRRTTSLRYSHVRDAFRSSQARTKIAVLDCCFAGLAVHRNGSLATEVKIPPAPGAYLMMATGPFNTAWFQLGAESDNPETFFTKAIVDVIEAGIPTSGRGLTLDDIFRAAADRLVNDGKPQPDQLSAGFSNPFYFARNTTPSSSPQPSVPIYQAPKPTPDPPDETPPLSTLRRSIRLRLSRRQLTPFTAAAARERAMSHGIAFAPSDAPGVRLGTTVQGRSAVYASYLETQLWICGTKRGTTLSTSIPTVVDAPGPVLITSTKGDEVALTRNVRTERGSPVFVFDPHSLVSELPNWYWDPLAWVNIHHLGAESRAGRLAAHFAHSADGVDATPSASDADASTELLTNLLLAAAAARRSIVAVLDWLSSPTDDEPIIALREAGIDRAATALTRRYHSDYRERDRIFDAALRMVRCLAIPEFQQWVTPGETRTQFDELEFLDRNGTLFALSSSGRGTAAPLLSAMVEAVLDVAARKASRCRGGVLPIPLVAVLDDAPQLLRWPEFPRVYSGLGNKGIVAIAMMRAWNHGVRSWGAEGMADLWSCADFRAVGGGLSDIEFARARLEALGYPASPPQSSGFDRVLGRQRTMFSVSDLLALPLGQVVVMPQFGPPILLRTPPWWEGQHRDAIIRSAEIHNPHRKTLITDLIGDPSN</sequence>
<evidence type="ECO:0000256" key="1">
    <source>
        <dbReference type="ARBA" id="ARBA00004651"/>
    </source>
</evidence>
<evidence type="ECO:0000256" key="4">
    <source>
        <dbReference type="ARBA" id="ARBA00022692"/>
    </source>
</evidence>
<dbReference type="Pfam" id="PF02534">
    <property type="entry name" value="T4SS-DNA_transf"/>
    <property type="match status" value="1"/>
</dbReference>
<dbReference type="Gene3D" id="3.40.50.1460">
    <property type="match status" value="1"/>
</dbReference>
<evidence type="ECO:0000259" key="9">
    <source>
        <dbReference type="Pfam" id="PF12696"/>
    </source>
</evidence>
<evidence type="ECO:0000313" key="10">
    <source>
        <dbReference type="EMBL" id="GGN78488.1"/>
    </source>
</evidence>
<proteinExistence type="inferred from homology"/>
<evidence type="ECO:0000259" key="8">
    <source>
        <dbReference type="Pfam" id="PF00656"/>
    </source>
</evidence>
<name>A0ABQ2KG68_9NOCA</name>
<dbReference type="CDD" id="cd01127">
    <property type="entry name" value="TrwB_TraG_TraD_VirD4"/>
    <property type="match status" value="1"/>
</dbReference>